<proteinExistence type="predicted"/>
<dbReference type="AlphaFoldDB" id="A0A9X9PUS2"/>
<dbReference type="EMBL" id="CYRY02002714">
    <property type="protein sequence ID" value="VCW67445.1"/>
    <property type="molecule type" value="Genomic_DNA"/>
</dbReference>
<sequence length="60" mass="7082">MHETERRPPPTPSQHDFPHSPFWSRGTWPKGADLLPVQLSWLPFSRALKLRRERAFNKSC</sequence>
<evidence type="ECO:0000313" key="3">
    <source>
        <dbReference type="Proteomes" id="UP000269945"/>
    </source>
</evidence>
<gene>
    <name evidence="2" type="ORF">BN2614_LOCUS2</name>
</gene>
<organism evidence="2 3">
    <name type="scientific">Gulo gulo</name>
    <name type="common">Wolverine</name>
    <name type="synonym">Gluton</name>
    <dbReference type="NCBI Taxonomy" id="48420"/>
    <lineage>
        <taxon>Eukaryota</taxon>
        <taxon>Metazoa</taxon>
        <taxon>Chordata</taxon>
        <taxon>Craniata</taxon>
        <taxon>Vertebrata</taxon>
        <taxon>Euteleostomi</taxon>
        <taxon>Mammalia</taxon>
        <taxon>Eutheria</taxon>
        <taxon>Laurasiatheria</taxon>
        <taxon>Carnivora</taxon>
        <taxon>Caniformia</taxon>
        <taxon>Musteloidea</taxon>
        <taxon>Mustelidae</taxon>
        <taxon>Guloninae</taxon>
        <taxon>Gulo</taxon>
    </lineage>
</organism>
<feature type="non-terminal residue" evidence="2">
    <location>
        <position position="60"/>
    </location>
</feature>
<feature type="region of interest" description="Disordered" evidence="1">
    <location>
        <begin position="1"/>
        <end position="22"/>
    </location>
</feature>
<evidence type="ECO:0000313" key="2">
    <source>
        <dbReference type="EMBL" id="VCW67445.1"/>
    </source>
</evidence>
<reference evidence="2 3" key="1">
    <citation type="submission" date="2018-10" db="EMBL/GenBank/DDBJ databases">
        <authorList>
            <person name="Ekblom R."/>
            <person name="Jareborg N."/>
        </authorList>
    </citation>
    <scope>NUCLEOTIDE SEQUENCE [LARGE SCALE GENOMIC DNA]</scope>
    <source>
        <tissue evidence="2">Muscle</tissue>
    </source>
</reference>
<evidence type="ECO:0000256" key="1">
    <source>
        <dbReference type="SAM" id="MobiDB-lite"/>
    </source>
</evidence>
<keyword evidence="3" id="KW-1185">Reference proteome</keyword>
<comment type="caution">
    <text evidence="2">The sequence shown here is derived from an EMBL/GenBank/DDBJ whole genome shotgun (WGS) entry which is preliminary data.</text>
</comment>
<dbReference type="Proteomes" id="UP000269945">
    <property type="component" value="Unassembled WGS sequence"/>
</dbReference>
<name>A0A9X9PUS2_GULGU</name>
<protein>
    <submittedName>
        <fullName evidence="2">Uncharacterized protein</fullName>
    </submittedName>
</protein>
<accession>A0A9X9PUS2</accession>